<dbReference type="AlphaFoldDB" id="A0A158CHY5"/>
<organism evidence="1 2">
    <name type="scientific">Caballeronia catudaia</name>
    <dbReference type="NCBI Taxonomy" id="1777136"/>
    <lineage>
        <taxon>Bacteria</taxon>
        <taxon>Pseudomonadati</taxon>
        <taxon>Pseudomonadota</taxon>
        <taxon>Betaproteobacteria</taxon>
        <taxon>Burkholderiales</taxon>
        <taxon>Burkholderiaceae</taxon>
        <taxon>Caballeronia</taxon>
    </lineage>
</organism>
<name>A0A158CHY5_9BURK</name>
<comment type="caution">
    <text evidence="1">The sequence shown here is derived from an EMBL/GenBank/DDBJ whole genome shotgun (WGS) entry which is preliminary data.</text>
</comment>
<gene>
    <name evidence="1" type="ORF">AWB75_05190</name>
</gene>
<proteinExistence type="predicted"/>
<reference evidence="1" key="1">
    <citation type="submission" date="2016-01" db="EMBL/GenBank/DDBJ databases">
        <authorList>
            <person name="Peeters C."/>
        </authorList>
    </citation>
    <scope>NUCLEOTIDE SEQUENCE [LARGE SCALE GENOMIC DNA]</scope>
    <source>
        <strain evidence="1">LMG 29318</strain>
    </source>
</reference>
<keyword evidence="2" id="KW-1185">Reference proteome</keyword>
<sequence length="36" mass="4110">MPSLTGRTLKRKPARGTLARYRDRIVEVLGEARRQG</sequence>
<evidence type="ECO:0000313" key="1">
    <source>
        <dbReference type="EMBL" id="SAK81974.1"/>
    </source>
</evidence>
<accession>A0A158CHY5</accession>
<dbReference type="Proteomes" id="UP000054870">
    <property type="component" value="Unassembled WGS sequence"/>
</dbReference>
<dbReference type="EMBL" id="FCOF02000031">
    <property type="protein sequence ID" value="SAK81974.1"/>
    <property type="molecule type" value="Genomic_DNA"/>
</dbReference>
<protein>
    <submittedName>
        <fullName evidence="1">Uncharacterized protein</fullName>
    </submittedName>
</protein>
<evidence type="ECO:0000313" key="2">
    <source>
        <dbReference type="Proteomes" id="UP000054870"/>
    </source>
</evidence>